<gene>
    <name evidence="1" type="ORF">PQR01_11545</name>
</gene>
<comment type="caution">
    <text evidence="1">The sequence shown here is derived from an EMBL/GenBank/DDBJ whole genome shotgun (WGS) entry which is preliminary data.</text>
</comment>
<evidence type="ECO:0000313" key="2">
    <source>
        <dbReference type="Proteomes" id="UP001629235"/>
    </source>
</evidence>
<sequence length="195" mass="19757">MEFKTYTVLTLLVCSSTAFAWQPLTYPIRSQSAYERSVDTAMCYAAANRTKVDIKREPQIPTRKAPPPKASSTGAPSRPPLPSSSFSAAPVSASMPAAATEPGASAPVATAATAPGASSVKSASAPTAGSEAMAATGASSTNADLGASGTAATSSQANAASGVKLPPLPEPEPPMARYWAAYAECMQARGYVVVQ</sequence>
<proteinExistence type="predicted"/>
<evidence type="ECO:0000313" key="1">
    <source>
        <dbReference type="EMBL" id="MFM0104091.1"/>
    </source>
</evidence>
<name>A0ACC7NA01_9BURK</name>
<organism evidence="1 2">
    <name type="scientific">Paraburkholderia rhynchosiae</name>
    <dbReference type="NCBI Taxonomy" id="487049"/>
    <lineage>
        <taxon>Bacteria</taxon>
        <taxon>Pseudomonadati</taxon>
        <taxon>Pseudomonadota</taxon>
        <taxon>Betaproteobacteria</taxon>
        <taxon>Burkholderiales</taxon>
        <taxon>Burkholderiaceae</taxon>
        <taxon>Paraburkholderia</taxon>
    </lineage>
</organism>
<protein>
    <submittedName>
        <fullName evidence="1">Uncharacterized protein</fullName>
    </submittedName>
</protein>
<dbReference type="Proteomes" id="UP001629235">
    <property type="component" value="Unassembled WGS sequence"/>
</dbReference>
<dbReference type="EMBL" id="JAQQDW010000018">
    <property type="protein sequence ID" value="MFM0104091.1"/>
    <property type="molecule type" value="Genomic_DNA"/>
</dbReference>
<keyword evidence="2" id="KW-1185">Reference proteome</keyword>
<reference evidence="1 2" key="1">
    <citation type="journal article" date="2024" name="Chem. Sci.">
        <title>Discovery of megapolipeptins by genome mining of a Burkholderiales bacteria collection.</title>
        <authorList>
            <person name="Paulo B.S."/>
            <person name="Recchia M.J.J."/>
            <person name="Lee S."/>
            <person name="Fergusson C.H."/>
            <person name="Romanowski S.B."/>
            <person name="Hernandez A."/>
            <person name="Krull N."/>
            <person name="Liu D.Y."/>
            <person name="Cavanagh H."/>
            <person name="Bos A."/>
            <person name="Gray C.A."/>
            <person name="Murphy B.T."/>
            <person name="Linington R.G."/>
            <person name="Eustaquio A.S."/>
        </authorList>
    </citation>
    <scope>NUCLEOTIDE SEQUENCE [LARGE SCALE GENOMIC DNA]</scope>
    <source>
        <strain evidence="1 2">RL18-126-BIB-B</strain>
    </source>
</reference>
<accession>A0ACC7NA01</accession>